<evidence type="ECO:0000313" key="2">
    <source>
        <dbReference type="EMBL" id="MBC2603499.1"/>
    </source>
</evidence>
<proteinExistence type="predicted"/>
<comment type="caution">
    <text evidence="2">The sequence shown here is derived from an EMBL/GenBank/DDBJ whole genome shotgun (WGS) entry which is preliminary data.</text>
</comment>
<keyword evidence="3" id="KW-1185">Reference proteome</keyword>
<accession>A0A7X1E5U3</accession>
<dbReference type="EMBL" id="JACHVA010000127">
    <property type="protein sequence ID" value="MBC2603499.1"/>
    <property type="molecule type" value="Genomic_DNA"/>
</dbReference>
<dbReference type="Proteomes" id="UP000525652">
    <property type="component" value="Unassembled WGS sequence"/>
</dbReference>
<dbReference type="RefSeq" id="WP_185694127.1">
    <property type="nucleotide sequence ID" value="NZ_JACHVA010000127.1"/>
</dbReference>
<reference evidence="2 3" key="1">
    <citation type="submission" date="2020-07" db="EMBL/GenBank/DDBJ databases">
        <authorList>
            <person name="Feng X."/>
        </authorList>
    </citation>
    <scope>NUCLEOTIDE SEQUENCE [LARGE SCALE GENOMIC DNA]</scope>
    <source>
        <strain evidence="2 3">JCM14086</strain>
    </source>
</reference>
<sequence>MKKEELKYEAKITGYTFLASVLFFPSLFWFLISETPEYIDPYPEWITEFYGCLFRPSIECIGAWIILLVPASALQIIRTIIFYWEDPQKLKEVFRVYRPIRKSNPRGNQATANEANDA</sequence>
<organism evidence="2 3">
    <name type="scientific">Puniceicoccus vermicola</name>
    <dbReference type="NCBI Taxonomy" id="388746"/>
    <lineage>
        <taxon>Bacteria</taxon>
        <taxon>Pseudomonadati</taxon>
        <taxon>Verrucomicrobiota</taxon>
        <taxon>Opitutia</taxon>
        <taxon>Puniceicoccales</taxon>
        <taxon>Puniceicoccaceae</taxon>
        <taxon>Puniceicoccus</taxon>
    </lineage>
</organism>
<keyword evidence="1" id="KW-1133">Transmembrane helix</keyword>
<keyword evidence="1" id="KW-0472">Membrane</keyword>
<evidence type="ECO:0000313" key="3">
    <source>
        <dbReference type="Proteomes" id="UP000525652"/>
    </source>
</evidence>
<keyword evidence="1" id="KW-0812">Transmembrane</keyword>
<feature type="transmembrane region" description="Helical" evidence="1">
    <location>
        <begin position="61"/>
        <end position="84"/>
    </location>
</feature>
<feature type="transmembrane region" description="Helical" evidence="1">
    <location>
        <begin position="12"/>
        <end position="32"/>
    </location>
</feature>
<name>A0A7X1E5U3_9BACT</name>
<evidence type="ECO:0000256" key="1">
    <source>
        <dbReference type="SAM" id="Phobius"/>
    </source>
</evidence>
<gene>
    <name evidence="2" type="ORF">H5P30_17085</name>
</gene>
<protein>
    <submittedName>
        <fullName evidence="2">Uncharacterized protein</fullName>
    </submittedName>
</protein>
<dbReference type="AlphaFoldDB" id="A0A7X1E5U3"/>